<name>A0A2N1J7V2_9BASI</name>
<comment type="subcellular location">
    <subcellularLocation>
        <location evidence="1">Membrane</location>
        <topology evidence="1">Single-pass type I membrane protein</topology>
    </subcellularLocation>
</comment>
<dbReference type="GO" id="GO:0005886">
    <property type="term" value="C:plasma membrane"/>
    <property type="evidence" value="ECO:0007669"/>
    <property type="project" value="TreeGrafter"/>
</dbReference>
<dbReference type="Pfam" id="PF23122">
    <property type="entry name" value="C2_ITFG1"/>
    <property type="match status" value="1"/>
</dbReference>
<dbReference type="Proteomes" id="UP000232875">
    <property type="component" value="Unassembled WGS sequence"/>
</dbReference>
<protein>
    <recommendedName>
        <fullName evidence="10">T-cell immunomodulatory protein TIP C2 domain-containing protein</fullName>
    </recommendedName>
</protein>
<keyword evidence="12" id="KW-1185">Reference proteome</keyword>
<evidence type="ECO:0000256" key="1">
    <source>
        <dbReference type="ARBA" id="ARBA00004479"/>
    </source>
</evidence>
<dbReference type="EMBL" id="KZ454994">
    <property type="protein sequence ID" value="PKI82542.1"/>
    <property type="molecule type" value="Genomic_DNA"/>
</dbReference>
<organism evidence="11 12">
    <name type="scientific">Malassezia vespertilionis</name>
    <dbReference type="NCBI Taxonomy" id="2020962"/>
    <lineage>
        <taxon>Eukaryota</taxon>
        <taxon>Fungi</taxon>
        <taxon>Dikarya</taxon>
        <taxon>Basidiomycota</taxon>
        <taxon>Ustilaginomycotina</taxon>
        <taxon>Malasseziomycetes</taxon>
        <taxon>Malasseziales</taxon>
        <taxon>Malasseziaceae</taxon>
        <taxon>Malassezia</taxon>
    </lineage>
</organism>
<dbReference type="InterPro" id="IPR024881">
    <property type="entry name" value="Tip"/>
</dbReference>
<evidence type="ECO:0000256" key="8">
    <source>
        <dbReference type="SAM" id="Phobius"/>
    </source>
</evidence>
<accession>A0A2N1J7V2</accession>
<dbReference type="PANTHER" id="PTHR13412">
    <property type="entry name" value="T-CELL IMMUNOMODULATORY PROTEIN HOMOLOG"/>
    <property type="match status" value="1"/>
</dbReference>
<dbReference type="OrthoDB" id="10022113at2759"/>
<evidence type="ECO:0000313" key="12">
    <source>
        <dbReference type="Proteomes" id="UP000232875"/>
    </source>
</evidence>
<feature type="signal peptide" evidence="9">
    <location>
        <begin position="1"/>
        <end position="17"/>
    </location>
</feature>
<dbReference type="InterPro" id="IPR028994">
    <property type="entry name" value="Integrin_alpha_N"/>
</dbReference>
<dbReference type="Pfam" id="PF13517">
    <property type="entry name" value="FG-GAP_3"/>
    <property type="match status" value="1"/>
</dbReference>
<feature type="transmembrane region" description="Helical" evidence="8">
    <location>
        <begin position="632"/>
        <end position="654"/>
    </location>
</feature>
<evidence type="ECO:0000256" key="2">
    <source>
        <dbReference type="ARBA" id="ARBA00006496"/>
    </source>
</evidence>
<keyword evidence="6 8" id="KW-0472">Membrane</keyword>
<dbReference type="AlphaFoldDB" id="A0A2N1J7V2"/>
<sequence length="678" mass="73256">MHCRWLVALALAVPAHALFGFGSRRATDGFVGAGALGLEGIDGTVAAWGYMNDDRFVDALVVHRDRSRVQVHEWVAASFAFNSTPSVSLTVPRGLQVVNVVPGDFMYNGRADLLVMAEAADTPGALKLLLWPSRMDGSFDEAIELPSSMHAQPLVADTTGDMHLDLVGHALGVEGLSIWENQVSDNTSAAFALTTPVLEHSVNPLPGCELADPHSSAFVDMNGDCLADLFLVCKDKLSGQLAYQIWTADKEKPKTYSFARGGFLPKGTGALSFADMNRDGTMDVVFPTCQGGKCQINIAYNQQLPLCATERDAFGGWTPPPGGARACRDPSRLCTADDTFALDFRTEHNDLLARIDLEAVVGDAQLLLQDELSPLHTPVSLRIGDYNKDGYPDILLLTVPKGAPQGATRVHLLESVSCKSAAHPGCTAKDARAPEHRSMRRLPHTVLDNVEFARSAAFIDLGEDGALDVMIQSLQGAQIRGSLSRAVHFVRNTYYDDAFFLKTLTLNGACAGRCTQPDAPSFAAWGSAQCGASYKFTVLDPNGVRRAQQVAQQPQSAYMALQQPAALFGLGRTNNYVELLFVGSTRRQPFPYVAMEGVIPNSELVVAPAQQGPVAFPPESWHRELFLHPGDWVPSVTAVLAGVIALLGAIVFALDLHEQREDQQERKRAVHAINFDAL</sequence>
<dbReference type="PANTHER" id="PTHR13412:SF0">
    <property type="entry name" value="T-CELL IMMUNOMODULATORY PROTEIN"/>
    <property type="match status" value="1"/>
</dbReference>
<keyword evidence="4 9" id="KW-0732">Signal</keyword>
<gene>
    <name evidence="11" type="ORF">MVES_003370</name>
</gene>
<evidence type="ECO:0000256" key="6">
    <source>
        <dbReference type="ARBA" id="ARBA00023136"/>
    </source>
</evidence>
<feature type="domain" description="T-cell immunomodulatory protein TIP C2" evidence="10">
    <location>
        <begin position="525"/>
        <end position="626"/>
    </location>
</feature>
<reference evidence="11 12" key="1">
    <citation type="submission" date="2017-10" db="EMBL/GenBank/DDBJ databases">
        <title>A novel species of cold-tolerant Malassezia isolated from bats.</title>
        <authorList>
            <person name="Lorch J.M."/>
            <person name="Palmer J.M."/>
            <person name="Vanderwolf K.J."/>
            <person name="Schmidt K.Z."/>
            <person name="Verant M.L."/>
            <person name="Weller T.J."/>
            <person name="Blehert D.S."/>
        </authorList>
    </citation>
    <scope>NUCLEOTIDE SEQUENCE [LARGE SCALE GENOMIC DNA]</scope>
    <source>
        <strain evidence="11 12">NWHC:44797-103</strain>
    </source>
</reference>
<evidence type="ECO:0000256" key="9">
    <source>
        <dbReference type="SAM" id="SignalP"/>
    </source>
</evidence>
<dbReference type="SUPFAM" id="SSF69318">
    <property type="entry name" value="Integrin alpha N-terminal domain"/>
    <property type="match status" value="2"/>
</dbReference>
<keyword evidence="7" id="KW-0325">Glycoprotein</keyword>
<keyword evidence="5 8" id="KW-1133">Transmembrane helix</keyword>
<evidence type="ECO:0000256" key="4">
    <source>
        <dbReference type="ARBA" id="ARBA00022729"/>
    </source>
</evidence>
<proteinExistence type="inferred from homology"/>
<evidence type="ECO:0000256" key="5">
    <source>
        <dbReference type="ARBA" id="ARBA00022989"/>
    </source>
</evidence>
<evidence type="ECO:0000313" key="11">
    <source>
        <dbReference type="EMBL" id="PKI82542.1"/>
    </source>
</evidence>
<dbReference type="InterPro" id="IPR013517">
    <property type="entry name" value="FG-GAP"/>
</dbReference>
<keyword evidence="3 8" id="KW-0812">Transmembrane</keyword>
<dbReference type="InterPro" id="IPR057089">
    <property type="entry name" value="C2_TIP"/>
</dbReference>
<evidence type="ECO:0000259" key="10">
    <source>
        <dbReference type="Pfam" id="PF23122"/>
    </source>
</evidence>
<feature type="chain" id="PRO_5014800264" description="T-cell immunomodulatory protein TIP C2 domain-containing protein" evidence="9">
    <location>
        <begin position="18"/>
        <end position="678"/>
    </location>
</feature>
<comment type="similarity">
    <text evidence="2">Belongs to the TIP family.</text>
</comment>
<evidence type="ECO:0000256" key="3">
    <source>
        <dbReference type="ARBA" id="ARBA00022692"/>
    </source>
</evidence>
<evidence type="ECO:0000256" key="7">
    <source>
        <dbReference type="ARBA" id="ARBA00023180"/>
    </source>
</evidence>